<evidence type="ECO:0000313" key="4">
    <source>
        <dbReference type="Proteomes" id="UP001501427"/>
    </source>
</evidence>
<proteinExistence type="predicted"/>
<dbReference type="RefSeq" id="WP_184884647.1">
    <property type="nucleotide sequence ID" value="NZ_BAAAHD010000049.1"/>
</dbReference>
<dbReference type="Proteomes" id="UP001501427">
    <property type="component" value="Unassembled WGS sequence"/>
</dbReference>
<name>A0A7W7IE28_9ACTN</name>
<organism evidence="2 3">
    <name type="scientific">Actinomadura livida</name>
    <dbReference type="NCBI Taxonomy" id="79909"/>
    <lineage>
        <taxon>Bacteria</taxon>
        <taxon>Bacillati</taxon>
        <taxon>Actinomycetota</taxon>
        <taxon>Actinomycetes</taxon>
        <taxon>Streptosporangiales</taxon>
        <taxon>Thermomonosporaceae</taxon>
        <taxon>Actinomadura</taxon>
    </lineage>
</organism>
<reference evidence="2 3" key="3">
    <citation type="submission" date="2020-08" db="EMBL/GenBank/DDBJ databases">
        <title>Sequencing the genomes of 1000 actinobacteria strains.</title>
        <authorList>
            <person name="Klenk H.-P."/>
        </authorList>
    </citation>
    <scope>NUCLEOTIDE SEQUENCE [LARGE SCALE GENOMIC DNA]</scope>
    <source>
        <strain evidence="2 3">DSM 44772</strain>
    </source>
</reference>
<dbReference type="EMBL" id="BAAAHD010000049">
    <property type="protein sequence ID" value="GAA0580335.1"/>
    <property type="molecule type" value="Genomic_DNA"/>
</dbReference>
<dbReference type="AlphaFoldDB" id="A0A7W7IE28"/>
<reference evidence="1" key="4">
    <citation type="submission" date="2023-12" db="EMBL/GenBank/DDBJ databases">
        <authorList>
            <person name="Sun Q."/>
            <person name="Inoue M."/>
        </authorList>
    </citation>
    <scope>NUCLEOTIDE SEQUENCE</scope>
    <source>
        <strain evidence="1">JCM 10667</strain>
    </source>
</reference>
<comment type="caution">
    <text evidence="2">The sequence shown here is derived from an EMBL/GenBank/DDBJ whole genome shotgun (WGS) entry which is preliminary data.</text>
</comment>
<evidence type="ECO:0000313" key="1">
    <source>
        <dbReference type="EMBL" id="GAA0580335.1"/>
    </source>
</evidence>
<evidence type="ECO:0000313" key="2">
    <source>
        <dbReference type="EMBL" id="MBB4775404.1"/>
    </source>
</evidence>
<accession>A0A7W7IE28</accession>
<evidence type="ECO:0000313" key="3">
    <source>
        <dbReference type="Proteomes" id="UP000549343"/>
    </source>
</evidence>
<keyword evidence="4" id="KW-1185">Reference proteome</keyword>
<reference evidence="4" key="2">
    <citation type="journal article" date="2019" name="Int. J. Syst. Evol. Microbiol.">
        <title>The Global Catalogue of Microorganisms (GCM) 10K type strain sequencing project: providing services to taxonomists for standard genome sequencing and annotation.</title>
        <authorList>
            <consortium name="The Broad Institute Genomics Platform"/>
            <consortium name="The Broad Institute Genome Sequencing Center for Infectious Disease"/>
            <person name="Wu L."/>
            <person name="Ma J."/>
        </authorList>
    </citation>
    <scope>NUCLEOTIDE SEQUENCE [LARGE SCALE GENOMIC DNA]</scope>
    <source>
        <strain evidence="4">JCM 10667</strain>
    </source>
</reference>
<sequence>MWTAFPRGEWVDLRTGDPEQDDVAAAGHWDDDRVVRAEVIAALLLGGVARVLSRR</sequence>
<dbReference type="Proteomes" id="UP000549343">
    <property type="component" value="Unassembled WGS sequence"/>
</dbReference>
<dbReference type="EMBL" id="JACHMV010000001">
    <property type="protein sequence ID" value="MBB4775404.1"/>
    <property type="molecule type" value="Genomic_DNA"/>
</dbReference>
<protein>
    <submittedName>
        <fullName evidence="2">Uncharacterized protein</fullName>
    </submittedName>
</protein>
<gene>
    <name evidence="2" type="ORF">F4557_003822</name>
    <name evidence="1" type="ORF">GCM10009546_48440</name>
</gene>
<reference evidence="1" key="1">
    <citation type="journal article" date="2014" name="Int. J. Syst. Evol. Microbiol.">
        <title>Complete genome of a new Firmicutes species belonging to the dominant human colonic microbiota ('Ruminococcus bicirculans') reveals two chromosomes and a selective capacity to utilize plant glucans.</title>
        <authorList>
            <consortium name="NISC Comparative Sequencing Program"/>
            <person name="Wegmann U."/>
            <person name="Louis P."/>
            <person name="Goesmann A."/>
            <person name="Henrissat B."/>
            <person name="Duncan S.H."/>
            <person name="Flint H.J."/>
        </authorList>
    </citation>
    <scope>NUCLEOTIDE SEQUENCE</scope>
    <source>
        <strain evidence="1">JCM 10667</strain>
    </source>
</reference>